<dbReference type="Proteomes" id="UP001558713">
    <property type="component" value="Unassembled WGS sequence"/>
</dbReference>
<evidence type="ECO:0000313" key="3">
    <source>
        <dbReference type="EMBL" id="KAL1195788.1"/>
    </source>
</evidence>
<protein>
    <submittedName>
        <fullName evidence="3">Mitogen-activated protein kinase kinase 10</fullName>
    </submittedName>
</protein>
<dbReference type="EMBL" id="JBANAX010000818">
    <property type="protein sequence ID" value="KAL1192552.1"/>
    <property type="molecule type" value="Genomic_DNA"/>
</dbReference>
<proteinExistence type="predicted"/>
<evidence type="ECO:0000313" key="4">
    <source>
        <dbReference type="Proteomes" id="UP001558713"/>
    </source>
</evidence>
<comment type="caution">
    <text evidence="3">The sequence shown here is derived from an EMBL/GenBank/DDBJ whole genome shotgun (WGS) entry which is preliminary data.</text>
</comment>
<keyword evidence="4" id="KW-1185">Reference proteome</keyword>
<feature type="region of interest" description="Disordered" evidence="1">
    <location>
        <begin position="63"/>
        <end position="85"/>
    </location>
</feature>
<accession>A0ABD0ZMV5</accession>
<sequence length="85" mass="9531">MSLVREQRHQEPLILSSPPPLYHRNTAFSIIGDLSPSSFSSSLTSPDSSPVETLNELEKLTFFKDKEAAEQSTKPVTEEPKRSTR</sequence>
<gene>
    <name evidence="3" type="ORF">V5N11_010711</name>
    <name evidence="2" type="ORF">V5N11_012443</name>
</gene>
<keyword evidence="3" id="KW-0808">Transferase</keyword>
<organism evidence="3 4">
    <name type="scientific">Cardamine amara subsp. amara</name>
    <dbReference type="NCBI Taxonomy" id="228776"/>
    <lineage>
        <taxon>Eukaryota</taxon>
        <taxon>Viridiplantae</taxon>
        <taxon>Streptophyta</taxon>
        <taxon>Embryophyta</taxon>
        <taxon>Tracheophyta</taxon>
        <taxon>Spermatophyta</taxon>
        <taxon>Magnoliopsida</taxon>
        <taxon>eudicotyledons</taxon>
        <taxon>Gunneridae</taxon>
        <taxon>Pentapetalae</taxon>
        <taxon>rosids</taxon>
        <taxon>malvids</taxon>
        <taxon>Brassicales</taxon>
        <taxon>Brassicaceae</taxon>
        <taxon>Cardamineae</taxon>
        <taxon>Cardamine</taxon>
    </lineage>
</organism>
<dbReference type="GO" id="GO:0016301">
    <property type="term" value="F:kinase activity"/>
    <property type="evidence" value="ECO:0007669"/>
    <property type="project" value="UniProtKB-KW"/>
</dbReference>
<keyword evidence="3" id="KW-0418">Kinase</keyword>
<dbReference type="AlphaFoldDB" id="A0ABD0ZMV5"/>
<evidence type="ECO:0000313" key="2">
    <source>
        <dbReference type="EMBL" id="KAL1192552.1"/>
    </source>
</evidence>
<evidence type="ECO:0000256" key="1">
    <source>
        <dbReference type="SAM" id="MobiDB-lite"/>
    </source>
</evidence>
<reference evidence="3 4" key="1">
    <citation type="submission" date="2024-04" db="EMBL/GenBank/DDBJ databases">
        <title>Genome assembly C_amara_ONT_v2.</title>
        <authorList>
            <person name="Yant L."/>
            <person name="Moore C."/>
            <person name="Slenker M."/>
        </authorList>
    </citation>
    <scope>NUCLEOTIDE SEQUENCE [LARGE SCALE GENOMIC DNA]</scope>
    <source>
        <tissue evidence="3">Leaf</tissue>
    </source>
</reference>
<dbReference type="EMBL" id="JBANAX010000717">
    <property type="protein sequence ID" value="KAL1195788.1"/>
    <property type="molecule type" value="Genomic_DNA"/>
</dbReference>
<feature type="compositionally biased region" description="Basic and acidic residues" evidence="1">
    <location>
        <begin position="76"/>
        <end position="85"/>
    </location>
</feature>
<name>A0ABD0ZMV5_CARAN</name>